<evidence type="ECO:0000256" key="2">
    <source>
        <dbReference type="SAM" id="Coils"/>
    </source>
</evidence>
<dbReference type="GO" id="GO:0000502">
    <property type="term" value="C:proteasome complex"/>
    <property type="evidence" value="ECO:0007669"/>
    <property type="project" value="UniProtKB-KW"/>
</dbReference>
<name>A0AAV4M1M8_BABCB</name>
<dbReference type="Pfam" id="PF01399">
    <property type="entry name" value="PCI"/>
    <property type="match status" value="1"/>
</dbReference>
<dbReference type="AlphaFoldDB" id="A0AAV4M1M8"/>
<accession>A0AAV4M1M8</accession>
<keyword evidence="6" id="KW-1185">Reference proteome</keyword>
<protein>
    <submittedName>
        <fullName evidence="5">26S proteasome regulatory subunit RPN7, putative</fullName>
    </submittedName>
</protein>
<dbReference type="SUPFAM" id="SSF46785">
    <property type="entry name" value="Winged helix' DNA-binding domain"/>
    <property type="match status" value="1"/>
</dbReference>
<dbReference type="EMBL" id="BPLF01000003">
    <property type="protein sequence ID" value="GIX64694.1"/>
    <property type="molecule type" value="Genomic_DNA"/>
</dbReference>
<keyword evidence="2" id="KW-0175">Coiled coil</keyword>
<dbReference type="PANTHER" id="PTHR14145:SF1">
    <property type="entry name" value="26S PROTEASOME NON-ATPASE REGULATORY SUBUNIT 6"/>
    <property type="match status" value="1"/>
</dbReference>
<dbReference type="Gene3D" id="1.25.40.570">
    <property type="match status" value="1"/>
</dbReference>
<comment type="caution">
    <text evidence="5">The sequence shown here is derived from an EMBL/GenBank/DDBJ whole genome shotgun (WGS) entry which is preliminary data.</text>
</comment>
<dbReference type="RefSeq" id="XP_067716763.1">
    <property type="nucleotide sequence ID" value="XM_067860662.1"/>
</dbReference>
<dbReference type="InterPro" id="IPR019585">
    <property type="entry name" value="Rpn7/CSN1"/>
</dbReference>
<evidence type="ECO:0000313" key="6">
    <source>
        <dbReference type="Proteomes" id="UP001497744"/>
    </source>
</evidence>
<dbReference type="GO" id="GO:0043161">
    <property type="term" value="P:proteasome-mediated ubiquitin-dependent protein catabolic process"/>
    <property type="evidence" value="ECO:0007669"/>
    <property type="project" value="TreeGrafter"/>
</dbReference>
<gene>
    <name evidence="5" type="ORF">BcabD6B2_41290</name>
</gene>
<dbReference type="InterPro" id="IPR045135">
    <property type="entry name" value="Rpn7_N"/>
</dbReference>
<proteinExistence type="predicted"/>
<evidence type="ECO:0000256" key="3">
    <source>
        <dbReference type="SAM" id="MobiDB-lite"/>
    </source>
</evidence>
<sequence length="906" mass="101895">MAEDSHKKENAATATLKTLPNFEIDRLRHLLTLPVDAAVDATQVKEALLEHIVKNGRFHAPQRDASAEMYPYLERLREQMPIMSTVPPMEHLREANLKALAELDEKIEFAEKNFGSSEVKDAVLEKANYYLKIGDHEKAVSQYESALSQTVGVNSKLEIVLCLIRVAFFFNDIPLLMKYMERAKKDIEKGGDWEMRNRLHIYESLQLIICRKFKAAAEILLNSLSTFTATELITLEELVLYTIVLSLMTMDREALRSKVLESPEVAQVATEGSVLHQLIHDFYHCNYKNFMHNLGRRSVARRDPAAVRTSELVLRDRYMARYCKYFLRQARLPAYRQFLRPYKSVTIENMAHAFQLPPEFLEQELVSYISGVRLDCKIDLVNGIIENNVMDERNTSYIDISVVAAHDAHEVADAALPLQQVRVQLAQLLLAELALHDRANGDGLALLVDEAVHHALGDGGDHEVLDPLLGKAQLVLNACDGYLRLVLADGGEREQLDLAAAHLDRDAERLQRRLTVPRDDGLEVVAGALDQHVDDLGQHRVRGPGELRDRGHHAEAVKVQHVVRLDAAHAELRRGVDVLRRVERGLVAALDALLPVLVRHLGLANLVELLRNDAVHVDLGLLVQDPVRHPLLQLHGVWPHGRNGYLLYDGDEGVEHLVLGREVEHLHVDHHPQREGRVHAVVEHLQQPQPDVHKGFALGDGAEQQVPGLLDLRVAREAQLEHVHEHREVLLDLPQRVRELDLHLRRREGPPPRAYLRLDLARGVDGDDGGLAVVLRVLQEGEDHLVAAQKQLEELERVLDHLLAVHLLELVQQLGVIIGGFRWLAHLDDGKDPVAQRRRADSALRVLRERHERRHFARVNRWTPMGGRGAPAGLVFGGWGGLRAPPSGRAGPTGRSAGRRDPSALT</sequence>
<dbReference type="FunFam" id="1.25.40.570:FF:000005">
    <property type="entry name" value="26S proteasome regulatory subunit N7"/>
    <property type="match status" value="1"/>
</dbReference>
<reference evidence="5 6" key="1">
    <citation type="submission" date="2021-06" db="EMBL/GenBank/DDBJ databases">
        <title>Genome sequence of Babesia caballi.</title>
        <authorList>
            <person name="Yamagishi J."/>
            <person name="Kidaka T."/>
            <person name="Ochi A."/>
        </authorList>
    </citation>
    <scope>NUCLEOTIDE SEQUENCE [LARGE SCALE GENOMIC DNA]</scope>
    <source>
        <strain evidence="5">USDA-D6B2</strain>
    </source>
</reference>
<feature type="region of interest" description="Disordered" evidence="3">
    <location>
        <begin position="883"/>
        <end position="906"/>
    </location>
</feature>
<dbReference type="Proteomes" id="UP001497744">
    <property type="component" value="Unassembled WGS sequence"/>
</dbReference>
<evidence type="ECO:0000259" key="4">
    <source>
        <dbReference type="PROSITE" id="PS50250"/>
    </source>
</evidence>
<evidence type="ECO:0000313" key="5">
    <source>
        <dbReference type="EMBL" id="GIX64694.1"/>
    </source>
</evidence>
<feature type="coiled-coil region" evidence="2">
    <location>
        <begin position="93"/>
        <end position="120"/>
    </location>
</feature>
<dbReference type="PROSITE" id="PS50250">
    <property type="entry name" value="PCI"/>
    <property type="match status" value="1"/>
</dbReference>
<feature type="coiled-coil region" evidence="2">
    <location>
        <begin position="778"/>
        <end position="805"/>
    </location>
</feature>
<keyword evidence="1 5" id="KW-0647">Proteasome</keyword>
<dbReference type="InterPro" id="IPR036390">
    <property type="entry name" value="WH_DNA-bd_sf"/>
</dbReference>
<dbReference type="PANTHER" id="PTHR14145">
    <property type="entry name" value="26S PROTESOME SUBUNIT 6"/>
    <property type="match status" value="1"/>
</dbReference>
<feature type="domain" description="PCI" evidence="4">
    <location>
        <begin position="212"/>
        <end position="392"/>
    </location>
</feature>
<dbReference type="SUPFAM" id="SSF48452">
    <property type="entry name" value="TPR-like"/>
    <property type="match status" value="1"/>
</dbReference>
<dbReference type="GeneID" id="94196175"/>
<dbReference type="SMART" id="SM00088">
    <property type="entry name" value="PINT"/>
    <property type="match status" value="1"/>
</dbReference>
<dbReference type="InterPro" id="IPR011990">
    <property type="entry name" value="TPR-like_helical_dom_sf"/>
</dbReference>
<organism evidence="5 6">
    <name type="scientific">Babesia caballi</name>
    <dbReference type="NCBI Taxonomy" id="5871"/>
    <lineage>
        <taxon>Eukaryota</taxon>
        <taxon>Sar</taxon>
        <taxon>Alveolata</taxon>
        <taxon>Apicomplexa</taxon>
        <taxon>Aconoidasida</taxon>
        <taxon>Piroplasmida</taxon>
        <taxon>Babesiidae</taxon>
        <taxon>Babesia</taxon>
    </lineage>
</organism>
<evidence type="ECO:0000256" key="1">
    <source>
        <dbReference type="ARBA" id="ARBA00022942"/>
    </source>
</evidence>
<dbReference type="Pfam" id="PF10602">
    <property type="entry name" value="RPN7"/>
    <property type="match status" value="1"/>
</dbReference>
<dbReference type="InterPro" id="IPR000717">
    <property type="entry name" value="PCI_dom"/>
</dbReference>